<dbReference type="InterPro" id="IPR028994">
    <property type="entry name" value="Integrin_alpha_N"/>
</dbReference>
<sequence>MKIILLVNASIRASHTENYFNMWIQICFSLLLMYKTSSASPHKTSCWRQPGWCSHSGSTFTFLDCDGDGLLDPICSDHNGAFGVIGLTKGCRSKWPTEKCNNQKGRVCDRHKRWCSHSGATFFYQDCDNDGIPDPVCSDTRGSLGIIKSSQQCKSTWPHAVCKAKGAARHTCKRANGWCSHSGSVYTMMDCDRDGIPDPVCSDTNGNLGIIQSSKGCHSVWPKASCATMKGKVCARPKGWCSHAGSTFVFKDCDGDGIPDPVCSDTRGSHGVIKSSQGCKDGWPHDVCRK</sequence>
<name>A0A7M6DPL4_9CNID</name>
<dbReference type="Proteomes" id="UP000594262">
    <property type="component" value="Unplaced"/>
</dbReference>
<keyword evidence="3" id="KW-1185">Reference proteome</keyword>
<dbReference type="SUPFAM" id="SSF69318">
    <property type="entry name" value="Integrin alpha N-terminal domain"/>
    <property type="match status" value="1"/>
</dbReference>
<dbReference type="EnsemblMetazoa" id="CLYHEMT020517.1">
    <property type="protein sequence ID" value="CLYHEMP020517.1"/>
    <property type="gene ID" value="CLYHEMG020517"/>
</dbReference>
<feature type="chain" id="PRO_5029590441" evidence="1">
    <location>
        <begin position="40"/>
        <end position="290"/>
    </location>
</feature>
<dbReference type="OrthoDB" id="529994at2759"/>
<evidence type="ECO:0000313" key="3">
    <source>
        <dbReference type="Proteomes" id="UP000594262"/>
    </source>
</evidence>
<organism evidence="2 3">
    <name type="scientific">Clytia hemisphaerica</name>
    <dbReference type="NCBI Taxonomy" id="252671"/>
    <lineage>
        <taxon>Eukaryota</taxon>
        <taxon>Metazoa</taxon>
        <taxon>Cnidaria</taxon>
        <taxon>Hydrozoa</taxon>
        <taxon>Hydroidolina</taxon>
        <taxon>Leptothecata</taxon>
        <taxon>Obeliida</taxon>
        <taxon>Clytiidae</taxon>
        <taxon>Clytia</taxon>
    </lineage>
</organism>
<evidence type="ECO:0000256" key="1">
    <source>
        <dbReference type="SAM" id="SignalP"/>
    </source>
</evidence>
<feature type="signal peptide" evidence="1">
    <location>
        <begin position="1"/>
        <end position="39"/>
    </location>
</feature>
<reference evidence="2" key="1">
    <citation type="submission" date="2021-01" db="UniProtKB">
        <authorList>
            <consortium name="EnsemblMetazoa"/>
        </authorList>
    </citation>
    <scope>IDENTIFICATION</scope>
</reference>
<keyword evidence="1" id="KW-0732">Signal</keyword>
<protein>
    <submittedName>
        <fullName evidence="2">Uncharacterized protein</fullName>
    </submittedName>
</protein>
<accession>A0A7M6DPL4</accession>
<evidence type="ECO:0000313" key="2">
    <source>
        <dbReference type="EnsemblMetazoa" id="CLYHEMP020517.1"/>
    </source>
</evidence>
<proteinExistence type="predicted"/>
<dbReference type="AlphaFoldDB" id="A0A7M6DPL4"/>